<dbReference type="AlphaFoldDB" id="A0A7S1T1S9"/>
<protein>
    <recommendedName>
        <fullName evidence="4">Sirohydrochlorin cobaltochelatase</fullName>
    </recommendedName>
</protein>
<organism evidence="3">
    <name type="scientific">Tetraselmis chuii</name>
    <dbReference type="NCBI Taxonomy" id="63592"/>
    <lineage>
        <taxon>Eukaryota</taxon>
        <taxon>Viridiplantae</taxon>
        <taxon>Chlorophyta</taxon>
        <taxon>core chlorophytes</taxon>
        <taxon>Chlorodendrophyceae</taxon>
        <taxon>Chlorodendrales</taxon>
        <taxon>Chlorodendraceae</taxon>
        <taxon>Tetraselmis</taxon>
    </lineage>
</organism>
<name>A0A7S1T1S9_9CHLO</name>
<evidence type="ECO:0008006" key="4">
    <source>
        <dbReference type="Google" id="ProtNLM"/>
    </source>
</evidence>
<dbReference type="EMBL" id="HBGG01034386">
    <property type="protein sequence ID" value="CAD9215797.1"/>
    <property type="molecule type" value="Transcribed_RNA"/>
</dbReference>
<keyword evidence="1" id="KW-0479">Metal-binding</keyword>
<dbReference type="SUPFAM" id="SSF53800">
    <property type="entry name" value="Chelatase"/>
    <property type="match status" value="1"/>
</dbReference>
<dbReference type="Pfam" id="PF01903">
    <property type="entry name" value="CbiX"/>
    <property type="match status" value="1"/>
</dbReference>
<dbReference type="PANTHER" id="PTHR33542">
    <property type="entry name" value="SIROHYDROCHLORIN FERROCHELATASE, CHLOROPLASTIC"/>
    <property type="match status" value="1"/>
</dbReference>
<dbReference type="Gene3D" id="3.40.50.1400">
    <property type="match status" value="1"/>
</dbReference>
<dbReference type="InterPro" id="IPR050963">
    <property type="entry name" value="Sirohydro_Cobaltochel/CbiX"/>
</dbReference>
<dbReference type="GO" id="GO:0016829">
    <property type="term" value="F:lyase activity"/>
    <property type="evidence" value="ECO:0007669"/>
    <property type="project" value="UniProtKB-KW"/>
</dbReference>
<evidence type="ECO:0000256" key="2">
    <source>
        <dbReference type="ARBA" id="ARBA00023239"/>
    </source>
</evidence>
<keyword evidence="2" id="KW-0456">Lyase</keyword>
<reference evidence="3" key="1">
    <citation type="submission" date="2021-01" db="EMBL/GenBank/DDBJ databases">
        <authorList>
            <person name="Corre E."/>
            <person name="Pelletier E."/>
            <person name="Niang G."/>
            <person name="Scheremetjew M."/>
            <person name="Finn R."/>
            <person name="Kale V."/>
            <person name="Holt S."/>
            <person name="Cochrane G."/>
            <person name="Meng A."/>
            <person name="Brown T."/>
            <person name="Cohen L."/>
        </authorList>
    </citation>
    <scope>NUCLEOTIDE SEQUENCE</scope>
    <source>
        <strain evidence="3">PLY429</strain>
    </source>
</reference>
<gene>
    <name evidence="3" type="ORF">TCHU04912_LOCUS18037</name>
</gene>
<dbReference type="PANTHER" id="PTHR33542:SF3">
    <property type="entry name" value="SIROHYDROCHLORIN FERROCHELATASE, CHLOROPLASTIC"/>
    <property type="match status" value="1"/>
</dbReference>
<evidence type="ECO:0000256" key="1">
    <source>
        <dbReference type="ARBA" id="ARBA00022723"/>
    </source>
</evidence>
<sequence length="210" mass="22904">MRISTTQFLLRSQPSAQLHRQTRPFADRIFGTSTCVYFLGENLPAQLRTEHKARRARCSGIGVRCRATSADAGAASIVDSSNVDLTDVAVIIVDHGSRRAASNHMLEQFGEVFQLGTGHKIVEVAHMEIAEPSILQAVAKCVERGATSIVIAPYFLSRGRHIQTDIPALVEEARVEFPDVKCTLADPIGIDQMVVRVIESRVAAAVNRAD</sequence>
<proteinExistence type="predicted"/>
<dbReference type="InterPro" id="IPR002762">
    <property type="entry name" value="CbiX-like"/>
</dbReference>
<evidence type="ECO:0000313" key="3">
    <source>
        <dbReference type="EMBL" id="CAD9215797.1"/>
    </source>
</evidence>
<dbReference type="GO" id="GO:0046872">
    <property type="term" value="F:metal ion binding"/>
    <property type="evidence" value="ECO:0007669"/>
    <property type="project" value="UniProtKB-KW"/>
</dbReference>
<accession>A0A7S1T1S9</accession>
<dbReference type="CDD" id="cd03416">
    <property type="entry name" value="CbiX_SirB_N"/>
    <property type="match status" value="1"/>
</dbReference>